<evidence type="ECO:0000259" key="5">
    <source>
        <dbReference type="PROSITE" id="PS01124"/>
    </source>
</evidence>
<dbReference type="PANTHER" id="PTHR43130">
    <property type="entry name" value="ARAC-FAMILY TRANSCRIPTIONAL REGULATOR"/>
    <property type="match status" value="1"/>
</dbReference>
<evidence type="ECO:0000256" key="2">
    <source>
        <dbReference type="ARBA" id="ARBA00023125"/>
    </source>
</evidence>
<evidence type="ECO:0000313" key="7">
    <source>
        <dbReference type="Proteomes" id="UP000541033"/>
    </source>
</evidence>
<dbReference type="CDD" id="cd03137">
    <property type="entry name" value="GATase1_AraC_1"/>
    <property type="match status" value="1"/>
</dbReference>
<dbReference type="SMART" id="SM00342">
    <property type="entry name" value="HTH_ARAC"/>
    <property type="match status" value="1"/>
</dbReference>
<dbReference type="Pfam" id="PF01965">
    <property type="entry name" value="DJ-1_PfpI"/>
    <property type="match status" value="1"/>
</dbReference>
<accession>A0A7X5TV66</accession>
<feature type="domain" description="HTH araC/xylS-type" evidence="5">
    <location>
        <begin position="215"/>
        <end position="312"/>
    </location>
</feature>
<organism evidence="6 7">
    <name type="scientific">Lysinibacter cavernae</name>
    <dbReference type="NCBI Taxonomy" id="1640652"/>
    <lineage>
        <taxon>Bacteria</taxon>
        <taxon>Bacillati</taxon>
        <taxon>Actinomycetota</taxon>
        <taxon>Actinomycetes</taxon>
        <taxon>Micrococcales</taxon>
        <taxon>Microbacteriaceae</taxon>
        <taxon>Lysinibacter</taxon>
    </lineage>
</organism>
<evidence type="ECO:0000313" key="6">
    <source>
        <dbReference type="EMBL" id="NIH54487.1"/>
    </source>
</evidence>
<dbReference type="Gene3D" id="3.40.50.880">
    <property type="match status" value="1"/>
</dbReference>
<reference evidence="6 7" key="1">
    <citation type="submission" date="2020-02" db="EMBL/GenBank/DDBJ databases">
        <title>Sequencing the genomes of 1000 actinobacteria strains.</title>
        <authorList>
            <person name="Klenk H.-P."/>
        </authorList>
    </citation>
    <scope>NUCLEOTIDE SEQUENCE [LARGE SCALE GENOMIC DNA]</scope>
    <source>
        <strain evidence="6 7">DSM 27960</strain>
    </source>
</reference>
<dbReference type="InterPro" id="IPR029062">
    <property type="entry name" value="Class_I_gatase-like"/>
</dbReference>
<feature type="region of interest" description="Disordered" evidence="4">
    <location>
        <begin position="306"/>
        <end position="334"/>
    </location>
</feature>
<evidence type="ECO:0000256" key="4">
    <source>
        <dbReference type="SAM" id="MobiDB-lite"/>
    </source>
</evidence>
<keyword evidence="1" id="KW-0805">Transcription regulation</keyword>
<dbReference type="RefSeq" id="WP_167150860.1">
    <property type="nucleotide sequence ID" value="NZ_JAAMOX010000002.1"/>
</dbReference>
<keyword evidence="7" id="KW-1185">Reference proteome</keyword>
<dbReference type="GO" id="GO:0003700">
    <property type="term" value="F:DNA-binding transcription factor activity"/>
    <property type="evidence" value="ECO:0007669"/>
    <property type="project" value="InterPro"/>
</dbReference>
<sequence>MLNVALLLLPRARIFDVAVMTEAWQAERLSSPPLDITVRHCSAVVGPVPLGDGATMQATAGLTWLRRADVVIVPGLSALEYLPGHEYLDALTAAHAAGATIASLCSGAFVLAASGLLDGGRATTHWALAEQLASRFPAVNVVRDELFIGQDRVWTSAGVAAGIDLSIHLVKELLGAGAAANIARSLVAAPNRAGGQAQFLRAPLRRGAGANTALGVAEAAVAEHPARQWTVAALAARAHLAERTFARQFVEEAGTTPHRWLTERRIDRAAMLLEQGAAVSEAAAMVGYASVVTFRQRFRELRGVSPSRYQDSFGPQPGYRAKPNRASSSSMMNS</sequence>
<dbReference type="Pfam" id="PF12833">
    <property type="entry name" value="HTH_18"/>
    <property type="match status" value="1"/>
</dbReference>
<evidence type="ECO:0000256" key="3">
    <source>
        <dbReference type="ARBA" id="ARBA00023163"/>
    </source>
</evidence>
<gene>
    <name evidence="6" type="ORF">FHX76_002383</name>
</gene>
<dbReference type="AlphaFoldDB" id="A0A7X5TV66"/>
<dbReference type="SUPFAM" id="SSF52317">
    <property type="entry name" value="Class I glutamine amidotransferase-like"/>
    <property type="match status" value="1"/>
</dbReference>
<dbReference type="Proteomes" id="UP000541033">
    <property type="component" value="Unassembled WGS sequence"/>
</dbReference>
<name>A0A7X5TV66_9MICO</name>
<proteinExistence type="predicted"/>
<dbReference type="PROSITE" id="PS01124">
    <property type="entry name" value="HTH_ARAC_FAMILY_2"/>
    <property type="match status" value="1"/>
</dbReference>
<dbReference type="InterPro" id="IPR009057">
    <property type="entry name" value="Homeodomain-like_sf"/>
</dbReference>
<dbReference type="InterPro" id="IPR002818">
    <property type="entry name" value="DJ-1/PfpI"/>
</dbReference>
<keyword evidence="2" id="KW-0238">DNA-binding</keyword>
<keyword evidence="3" id="KW-0804">Transcription</keyword>
<comment type="caution">
    <text evidence="6">The sequence shown here is derived from an EMBL/GenBank/DDBJ whole genome shotgun (WGS) entry which is preliminary data.</text>
</comment>
<dbReference type="InterPro" id="IPR052158">
    <property type="entry name" value="INH-QAR"/>
</dbReference>
<dbReference type="GO" id="GO:0043565">
    <property type="term" value="F:sequence-specific DNA binding"/>
    <property type="evidence" value="ECO:0007669"/>
    <property type="project" value="InterPro"/>
</dbReference>
<dbReference type="Gene3D" id="1.10.10.60">
    <property type="entry name" value="Homeodomain-like"/>
    <property type="match status" value="1"/>
</dbReference>
<dbReference type="InterPro" id="IPR018062">
    <property type="entry name" value="HTH_AraC-typ_CS"/>
</dbReference>
<feature type="compositionally biased region" description="Polar residues" evidence="4">
    <location>
        <begin position="325"/>
        <end position="334"/>
    </location>
</feature>
<protein>
    <submittedName>
        <fullName evidence="6">Transcriptional regulator GlxA family with amidase domain</fullName>
    </submittedName>
</protein>
<dbReference type="InterPro" id="IPR018060">
    <property type="entry name" value="HTH_AraC"/>
</dbReference>
<dbReference type="PANTHER" id="PTHR43130:SF3">
    <property type="entry name" value="HTH-TYPE TRANSCRIPTIONAL REGULATOR RV1931C"/>
    <property type="match status" value="1"/>
</dbReference>
<evidence type="ECO:0000256" key="1">
    <source>
        <dbReference type="ARBA" id="ARBA00023015"/>
    </source>
</evidence>
<dbReference type="PROSITE" id="PS00041">
    <property type="entry name" value="HTH_ARAC_FAMILY_1"/>
    <property type="match status" value="1"/>
</dbReference>
<dbReference type="SUPFAM" id="SSF46689">
    <property type="entry name" value="Homeodomain-like"/>
    <property type="match status" value="2"/>
</dbReference>
<dbReference type="EMBL" id="JAAMOX010000002">
    <property type="protein sequence ID" value="NIH54487.1"/>
    <property type="molecule type" value="Genomic_DNA"/>
</dbReference>